<keyword evidence="2" id="KW-1185">Reference proteome</keyword>
<name>A0ABQ3F1U6_9ACTN</name>
<dbReference type="Proteomes" id="UP000642673">
    <property type="component" value="Unassembled WGS sequence"/>
</dbReference>
<protein>
    <submittedName>
        <fullName evidence="1">Uncharacterized protein</fullName>
    </submittedName>
</protein>
<reference evidence="2" key="1">
    <citation type="journal article" date="2019" name="Int. J. Syst. Evol. Microbiol.">
        <title>The Global Catalogue of Microorganisms (GCM) 10K type strain sequencing project: providing services to taxonomists for standard genome sequencing and annotation.</title>
        <authorList>
            <consortium name="The Broad Institute Genomics Platform"/>
            <consortium name="The Broad Institute Genome Sequencing Center for Infectious Disease"/>
            <person name="Wu L."/>
            <person name="Ma J."/>
        </authorList>
    </citation>
    <scope>NUCLEOTIDE SEQUENCE [LARGE SCALE GENOMIC DNA]</scope>
    <source>
        <strain evidence="2">JCM 4738</strain>
    </source>
</reference>
<gene>
    <name evidence="1" type="ORF">GCM10010347_60800</name>
</gene>
<comment type="caution">
    <text evidence="1">The sequence shown here is derived from an EMBL/GenBank/DDBJ whole genome shotgun (WGS) entry which is preliminary data.</text>
</comment>
<evidence type="ECO:0000313" key="1">
    <source>
        <dbReference type="EMBL" id="GHB81776.1"/>
    </source>
</evidence>
<sequence>MTTNHNCGPQADPEFFDALNKLFEQYPEAADRYMIKSMTLELEYLKIDFRKQVGVSRIEDGRIITEFVDRDPTRHRQCCGYHHGECILVCDPPPV</sequence>
<dbReference type="RefSeq" id="WP_190187454.1">
    <property type="nucleotide sequence ID" value="NZ_BMVP01000020.1"/>
</dbReference>
<organism evidence="1 2">
    <name type="scientific">Streptomyces cirratus</name>
    <dbReference type="NCBI Taxonomy" id="68187"/>
    <lineage>
        <taxon>Bacteria</taxon>
        <taxon>Bacillati</taxon>
        <taxon>Actinomycetota</taxon>
        <taxon>Actinomycetes</taxon>
        <taxon>Kitasatosporales</taxon>
        <taxon>Streptomycetaceae</taxon>
        <taxon>Streptomyces</taxon>
    </lineage>
</organism>
<accession>A0ABQ3F1U6</accession>
<evidence type="ECO:0000313" key="2">
    <source>
        <dbReference type="Proteomes" id="UP000642673"/>
    </source>
</evidence>
<proteinExistence type="predicted"/>
<dbReference type="EMBL" id="BMVP01000020">
    <property type="protein sequence ID" value="GHB81776.1"/>
    <property type="molecule type" value="Genomic_DNA"/>
</dbReference>